<sequence>MIEWLSEHPEFYNKKLNQYKDTKSKIVLWEAKARELDLDYMSILTWYKSKNQVRETENEEIGGWGSRVDRSRKMGATEVCFFWTDTFIE</sequence>
<dbReference type="Proteomes" id="UP001186944">
    <property type="component" value="Unassembled WGS sequence"/>
</dbReference>
<evidence type="ECO:0000313" key="2">
    <source>
        <dbReference type="Proteomes" id="UP001186944"/>
    </source>
</evidence>
<name>A0AA88XTN1_PINIB</name>
<evidence type="ECO:0008006" key="3">
    <source>
        <dbReference type="Google" id="ProtNLM"/>
    </source>
</evidence>
<comment type="caution">
    <text evidence="1">The sequence shown here is derived from an EMBL/GenBank/DDBJ whole genome shotgun (WGS) entry which is preliminary data.</text>
</comment>
<evidence type="ECO:0000313" key="1">
    <source>
        <dbReference type="EMBL" id="KAK3082717.1"/>
    </source>
</evidence>
<organism evidence="1 2">
    <name type="scientific">Pinctada imbricata</name>
    <name type="common">Atlantic pearl-oyster</name>
    <name type="synonym">Pinctada martensii</name>
    <dbReference type="NCBI Taxonomy" id="66713"/>
    <lineage>
        <taxon>Eukaryota</taxon>
        <taxon>Metazoa</taxon>
        <taxon>Spiralia</taxon>
        <taxon>Lophotrochozoa</taxon>
        <taxon>Mollusca</taxon>
        <taxon>Bivalvia</taxon>
        <taxon>Autobranchia</taxon>
        <taxon>Pteriomorphia</taxon>
        <taxon>Pterioida</taxon>
        <taxon>Pterioidea</taxon>
        <taxon>Pteriidae</taxon>
        <taxon>Pinctada</taxon>
    </lineage>
</organism>
<dbReference type="AlphaFoldDB" id="A0AA88XTN1"/>
<dbReference type="EMBL" id="VSWD01000014">
    <property type="protein sequence ID" value="KAK3082717.1"/>
    <property type="molecule type" value="Genomic_DNA"/>
</dbReference>
<proteinExistence type="predicted"/>
<keyword evidence="2" id="KW-1185">Reference proteome</keyword>
<reference evidence="1" key="1">
    <citation type="submission" date="2019-08" db="EMBL/GenBank/DDBJ databases">
        <title>The improved chromosome-level genome for the pearl oyster Pinctada fucata martensii using PacBio sequencing and Hi-C.</title>
        <authorList>
            <person name="Zheng Z."/>
        </authorList>
    </citation>
    <scope>NUCLEOTIDE SEQUENCE</scope>
    <source>
        <strain evidence="1">ZZ-2019</strain>
        <tissue evidence="1">Adductor muscle</tissue>
    </source>
</reference>
<protein>
    <recommendedName>
        <fullName evidence="3">MADF domain-containing protein</fullName>
    </recommendedName>
</protein>
<gene>
    <name evidence="1" type="ORF">FSP39_003432</name>
</gene>
<accession>A0AA88XTN1</accession>